<dbReference type="InterPro" id="IPR052177">
    <property type="entry name" value="Divisome_Glycosyl_Hydrolase"/>
</dbReference>
<dbReference type="SUPFAM" id="SSF51445">
    <property type="entry name" value="(Trans)glycosidases"/>
    <property type="match status" value="1"/>
</dbReference>
<evidence type="ECO:0000313" key="4">
    <source>
        <dbReference type="EMBL" id="CBA65000.1"/>
    </source>
</evidence>
<evidence type="ECO:0000259" key="3">
    <source>
        <dbReference type="Pfam" id="PF02638"/>
    </source>
</evidence>
<dbReference type="Gene3D" id="3.40.50.12090">
    <property type="match status" value="2"/>
</dbReference>
<reference evidence="4 5" key="1">
    <citation type="journal article" date="2009" name="Genome Biol.">
        <title>Comparative genome and phenotypic analysis of Clostridium difficile 027 strains provides insight into the evolution of a hypervirulent bacterium.</title>
        <authorList>
            <person name="Stabler R.A."/>
            <person name="He M."/>
            <person name="Dawson L."/>
            <person name="Martin M."/>
            <person name="Valiente E."/>
            <person name="Corton C."/>
            <person name="Lawley T.D."/>
            <person name="Sebaihia M."/>
            <person name="Quail M.A."/>
            <person name="Rose G."/>
            <person name="Gerding D.N."/>
            <person name="Gibert M."/>
            <person name="Popoff M.R."/>
            <person name="Parkhill J."/>
            <person name="Dougan G."/>
            <person name="Wren B.W."/>
        </authorList>
    </citation>
    <scope>NUCLEOTIDE SEQUENCE [LARGE SCALE GENOMIC DNA]</scope>
    <source>
        <strain evidence="4 5">CD196</strain>
    </source>
</reference>
<protein>
    <submittedName>
        <fullName evidence="4">Cell surface protein</fullName>
    </submittedName>
</protein>
<dbReference type="EMBL" id="FN538970">
    <property type="protein sequence ID" value="CBA65000.1"/>
    <property type="molecule type" value="Genomic_DNA"/>
</dbReference>
<dbReference type="Pfam" id="PF04122">
    <property type="entry name" value="CW_binding_2"/>
    <property type="match status" value="3"/>
</dbReference>
<dbReference type="KEGG" id="cdc:CD196_2608"/>
<dbReference type="InterPro" id="IPR017853">
    <property type="entry name" value="GH"/>
</dbReference>
<dbReference type="Pfam" id="PF02638">
    <property type="entry name" value="GHL10"/>
    <property type="match status" value="1"/>
</dbReference>
<organism evidence="4 5">
    <name type="scientific">Clostridioides difficile (strain CD196)</name>
    <name type="common">Peptoclostridium difficile</name>
    <dbReference type="NCBI Taxonomy" id="645462"/>
    <lineage>
        <taxon>Bacteria</taxon>
        <taxon>Bacillati</taxon>
        <taxon>Bacillota</taxon>
        <taxon>Clostridia</taxon>
        <taxon>Peptostreptococcales</taxon>
        <taxon>Peptostreptococcaceae</taxon>
        <taxon>Clostridioides</taxon>
    </lineage>
</organism>
<accession>A0A0H3N530</accession>
<evidence type="ECO:0000256" key="2">
    <source>
        <dbReference type="SAM" id="SignalP"/>
    </source>
</evidence>
<dbReference type="PANTHER" id="PTHR43405">
    <property type="entry name" value="GLYCOSYL HYDROLASE DIGH"/>
    <property type="match status" value="1"/>
</dbReference>
<gene>
    <name evidence="4" type="ordered locus">CD196_2608</name>
</gene>
<dbReference type="HOGENOM" id="CLU_391151_0_0_9"/>
<feature type="chain" id="PRO_5002616489" evidence="2">
    <location>
        <begin position="25"/>
        <end position="703"/>
    </location>
</feature>
<evidence type="ECO:0000313" key="5">
    <source>
        <dbReference type="Proteomes" id="UP000002068"/>
    </source>
</evidence>
<proteinExistence type="predicted"/>
<feature type="domain" description="Glycosyl hydrolase-like 10" evidence="3">
    <location>
        <begin position="31"/>
        <end position="335"/>
    </location>
</feature>
<dbReference type="Proteomes" id="UP000002068">
    <property type="component" value="Chromosome"/>
</dbReference>
<evidence type="ECO:0000256" key="1">
    <source>
        <dbReference type="ARBA" id="ARBA00022729"/>
    </source>
</evidence>
<dbReference type="AlphaFoldDB" id="A0A0H3N530"/>
<name>A0A0H3N530_CLODC</name>
<dbReference type="Gene3D" id="3.20.20.80">
    <property type="entry name" value="Glycosidases"/>
    <property type="match status" value="1"/>
</dbReference>
<sequence length="703" mass="77799">MKKISILVLSLIMTLTMCSVSSFADSSNDKEMRAAWISTVYNLDWPKTKNNEAKQKKEYTDLLDKLKSVGINTAVVQVRPKSDALYKSNINPWSEYLTGTQGKDPGYDPLPFLIEEAHKRGMEFHAWFNPYRITMADESIDKLPANHPAKKNPSWVVKHGNKYYYDPGLPEVRKYIVDSIAEVVQNYDIDGVHFDDYFYPGVSFNDTATYQKYGKGQNKDNWRRENVNTLLRDVKASIKSIKPNVVFGVSPAGIWRNKSSDPTGSDTSGNESYVGTYADTRAWIKQGLIDYVVPQLYWPIGLKAADYSKLVAWWANEVKGTNVDLYIGQGIYKQGQSSYGGQNIAKEIVQQVTLNRKYSEIKGSMYFSAKDIANSTSIQKDLKSLYSSSEEPVTPPSNVKVEKLRGDERYDTAVAISKKGWATNSDTVVLVNGYSIVDGITSTPLATSNDAPILLVNKDNIPTSTKNELKRLNPSKVILIGGNNSIGDKVESEIKDTLSNVSINRVGGSDRYSTSLMIAKELVKTNPVEKLYITSGTGEADSLSIASKAGEEKQPIVLVSKDNVSDEVYNWISDLKVKDAYFIGGNLSISDSVINKLDKVITNDVSKNRIAGENREETNGKVIQKFYPNAEYSSMFVSKSNQLVDALTSGPLAAKLKSPVVMLGNSVTSAQKTALEPKKTALVYEAGDGINQNTLNTFLNLVK</sequence>
<dbReference type="InterPro" id="IPR003790">
    <property type="entry name" value="GHL10"/>
</dbReference>
<feature type="signal peptide" evidence="2">
    <location>
        <begin position="1"/>
        <end position="24"/>
    </location>
</feature>
<keyword evidence="1 2" id="KW-0732">Signal</keyword>
<dbReference type="PANTHER" id="PTHR43405:SF1">
    <property type="entry name" value="GLYCOSYL HYDROLASE DIGH"/>
    <property type="match status" value="1"/>
</dbReference>
<dbReference type="InterPro" id="IPR007253">
    <property type="entry name" value="Cell_wall-bd_2"/>
</dbReference>
<dbReference type="RefSeq" id="WP_009891024.1">
    <property type="nucleotide sequence ID" value="NC_013315.1"/>
</dbReference>